<organism evidence="3">
    <name type="scientific">hydrothermal vent metagenome</name>
    <dbReference type="NCBI Taxonomy" id="652676"/>
    <lineage>
        <taxon>unclassified sequences</taxon>
        <taxon>metagenomes</taxon>
        <taxon>ecological metagenomes</taxon>
    </lineage>
</organism>
<dbReference type="Pfam" id="PF00403">
    <property type="entry name" value="HMA"/>
    <property type="match status" value="1"/>
</dbReference>
<dbReference type="InterPro" id="IPR017969">
    <property type="entry name" value="Heavy-metal-associated_CS"/>
</dbReference>
<protein>
    <recommendedName>
        <fullName evidence="2">HMA domain-containing protein</fullName>
    </recommendedName>
</protein>
<reference evidence="3" key="1">
    <citation type="submission" date="2018-06" db="EMBL/GenBank/DDBJ databases">
        <authorList>
            <person name="Zhirakovskaya E."/>
        </authorList>
    </citation>
    <scope>NUCLEOTIDE SEQUENCE</scope>
</reference>
<dbReference type="InterPro" id="IPR006121">
    <property type="entry name" value="HMA_dom"/>
</dbReference>
<keyword evidence="1" id="KW-0479">Metal-binding</keyword>
<sequence>MQAMKFRVVNVKCDGCAANIRDGLGNVEGVSQVSVDVASGDVEVHGDTLARGVLIARLAELGYPPSSS</sequence>
<evidence type="ECO:0000256" key="1">
    <source>
        <dbReference type="ARBA" id="ARBA00022723"/>
    </source>
</evidence>
<evidence type="ECO:0000313" key="3">
    <source>
        <dbReference type="EMBL" id="VAW84643.1"/>
    </source>
</evidence>
<dbReference type="PROSITE" id="PS01047">
    <property type="entry name" value="HMA_1"/>
    <property type="match status" value="1"/>
</dbReference>
<dbReference type="PROSITE" id="PS50846">
    <property type="entry name" value="HMA_2"/>
    <property type="match status" value="1"/>
</dbReference>
<name>A0A3B0Z8X7_9ZZZZ</name>
<evidence type="ECO:0000259" key="2">
    <source>
        <dbReference type="PROSITE" id="PS50846"/>
    </source>
</evidence>
<dbReference type="SUPFAM" id="SSF55008">
    <property type="entry name" value="HMA, heavy metal-associated domain"/>
    <property type="match status" value="1"/>
</dbReference>
<dbReference type="Gene3D" id="3.30.70.100">
    <property type="match status" value="1"/>
</dbReference>
<proteinExistence type="predicted"/>
<dbReference type="CDD" id="cd00371">
    <property type="entry name" value="HMA"/>
    <property type="match status" value="1"/>
</dbReference>
<gene>
    <name evidence="3" type="ORF">MNBD_GAMMA17-2114</name>
</gene>
<dbReference type="EMBL" id="UOFQ01000005">
    <property type="protein sequence ID" value="VAW84643.1"/>
    <property type="molecule type" value="Genomic_DNA"/>
</dbReference>
<feature type="domain" description="HMA" evidence="2">
    <location>
        <begin position="2"/>
        <end position="66"/>
    </location>
</feature>
<dbReference type="AlphaFoldDB" id="A0A3B0Z8X7"/>
<dbReference type="InterPro" id="IPR036163">
    <property type="entry name" value="HMA_dom_sf"/>
</dbReference>
<dbReference type="GO" id="GO:0046872">
    <property type="term" value="F:metal ion binding"/>
    <property type="evidence" value="ECO:0007669"/>
    <property type="project" value="UniProtKB-KW"/>
</dbReference>
<accession>A0A3B0Z8X7</accession>